<reference evidence="13" key="2">
    <citation type="submission" date="2017-03" db="EMBL/GenBank/DDBJ databases">
        <authorList>
            <person name="Afonso C.L."/>
            <person name="Miller P.J."/>
            <person name="Scott M.A."/>
            <person name="Spackman E."/>
            <person name="Goraichik I."/>
            <person name="Dimitrov K.M."/>
            <person name="Suarez D.L."/>
            <person name="Swayne D.E."/>
        </authorList>
    </citation>
    <scope>NUCLEOTIDE SEQUENCE [LARGE SCALE GENOMIC DNA]</scope>
</reference>
<feature type="region of interest" description="Disordered" evidence="10">
    <location>
        <begin position="1"/>
        <end position="23"/>
    </location>
</feature>
<evidence type="ECO:0000256" key="11">
    <source>
        <dbReference type="SAM" id="Phobius"/>
    </source>
</evidence>
<evidence type="ECO:0000256" key="6">
    <source>
        <dbReference type="ARBA" id="ARBA00022989"/>
    </source>
</evidence>
<evidence type="ECO:0000313" key="14">
    <source>
        <dbReference type="Proteomes" id="UP000192927"/>
    </source>
</evidence>
<evidence type="ECO:0000256" key="8">
    <source>
        <dbReference type="ARBA" id="ARBA00034651"/>
    </source>
</evidence>
<reference evidence="14" key="1">
    <citation type="submission" date="2017-03" db="EMBL/GenBank/DDBJ databases">
        <authorList>
            <person name="Sharma R."/>
            <person name="Thines M."/>
        </authorList>
    </citation>
    <scope>NUCLEOTIDE SEQUENCE [LARGE SCALE GENOMIC DNA]</scope>
</reference>
<dbReference type="InterPro" id="IPR034294">
    <property type="entry name" value="Aquaporin_transptr"/>
</dbReference>
<evidence type="ECO:0000256" key="5">
    <source>
        <dbReference type="ARBA" id="ARBA00022737"/>
    </source>
</evidence>
<dbReference type="Pfam" id="PF00230">
    <property type="entry name" value="MIP"/>
    <property type="match status" value="1"/>
</dbReference>
<dbReference type="PANTHER" id="PTHR19139">
    <property type="entry name" value="AQUAPORIN TRANSPORTER"/>
    <property type="match status" value="1"/>
</dbReference>
<feature type="transmembrane region" description="Helical" evidence="11">
    <location>
        <begin position="96"/>
        <end position="114"/>
    </location>
</feature>
<dbReference type="Proteomes" id="UP000324767">
    <property type="component" value="Unassembled WGS sequence"/>
</dbReference>
<feature type="transmembrane region" description="Helical" evidence="11">
    <location>
        <begin position="158"/>
        <end position="177"/>
    </location>
</feature>
<feature type="transmembrane region" description="Helical" evidence="11">
    <location>
        <begin position="184"/>
        <end position="206"/>
    </location>
</feature>
<reference evidence="12 15" key="3">
    <citation type="submission" date="2019-09" db="EMBL/GenBank/DDBJ databases">
        <title>The hologenome of the rock-dwelling lichen Lasallia pustulata.</title>
        <authorList>
            <person name="Greshake Tzovaras B."/>
            <person name="Segers F."/>
            <person name="Bicker A."/>
            <person name="Dal Grande F."/>
            <person name="Otte J."/>
            <person name="Hankeln T."/>
            <person name="Schmitt I."/>
            <person name="Ebersberger I."/>
        </authorList>
    </citation>
    <scope>NUCLEOTIDE SEQUENCE [LARGE SCALE GENOMIC DNA]</scope>
    <source>
        <strain evidence="12">A1-1</strain>
    </source>
</reference>
<feature type="transmembrane region" description="Helical" evidence="11">
    <location>
        <begin position="71"/>
        <end position="89"/>
    </location>
</feature>
<dbReference type="PRINTS" id="PR00783">
    <property type="entry name" value="MINTRINSICP"/>
</dbReference>
<dbReference type="FunFam" id="1.20.1080.10:FF:000014">
    <property type="entry name" value="Aquaporin 1"/>
    <property type="match status" value="1"/>
</dbReference>
<organism evidence="13 14">
    <name type="scientific">Lasallia pustulata</name>
    <dbReference type="NCBI Taxonomy" id="136370"/>
    <lineage>
        <taxon>Eukaryota</taxon>
        <taxon>Fungi</taxon>
        <taxon>Dikarya</taxon>
        <taxon>Ascomycota</taxon>
        <taxon>Pezizomycotina</taxon>
        <taxon>Lecanoromycetes</taxon>
        <taxon>OSLEUM clade</taxon>
        <taxon>Umbilicariomycetidae</taxon>
        <taxon>Umbilicariales</taxon>
        <taxon>Umbilicariaceae</taxon>
        <taxon>Lasallia</taxon>
    </lineage>
</organism>
<protein>
    <submittedName>
        <fullName evidence="12 13">Aquaporin</fullName>
    </submittedName>
</protein>
<evidence type="ECO:0000256" key="4">
    <source>
        <dbReference type="ARBA" id="ARBA00022692"/>
    </source>
</evidence>
<comment type="subcellular location">
    <subcellularLocation>
        <location evidence="1">Membrane</location>
        <topology evidence="1">Multi-pass membrane protein</topology>
    </subcellularLocation>
</comment>
<comment type="similarity">
    <text evidence="2 9">Belongs to the MIP/aquaporin (TC 1.A.8) family.</text>
</comment>
<keyword evidence="5" id="KW-0677">Repeat</keyword>
<dbReference type="InterPro" id="IPR023271">
    <property type="entry name" value="Aquaporin-like"/>
</dbReference>
<name>A0A1W5D562_9LECA</name>
<evidence type="ECO:0000256" key="3">
    <source>
        <dbReference type="ARBA" id="ARBA00022448"/>
    </source>
</evidence>
<dbReference type="GO" id="GO:0005886">
    <property type="term" value="C:plasma membrane"/>
    <property type="evidence" value="ECO:0007669"/>
    <property type="project" value="TreeGrafter"/>
</dbReference>
<dbReference type="Proteomes" id="UP000192927">
    <property type="component" value="Unassembled WGS sequence"/>
</dbReference>
<evidence type="ECO:0000256" key="1">
    <source>
        <dbReference type="ARBA" id="ARBA00004141"/>
    </source>
</evidence>
<evidence type="ECO:0000256" key="2">
    <source>
        <dbReference type="ARBA" id="ARBA00006175"/>
    </source>
</evidence>
<dbReference type="Gene3D" id="1.20.1080.10">
    <property type="entry name" value="Glycerol uptake facilitator protein"/>
    <property type="match status" value="1"/>
</dbReference>
<dbReference type="GO" id="GO:0015250">
    <property type="term" value="F:water channel activity"/>
    <property type="evidence" value="ECO:0007669"/>
    <property type="project" value="TreeGrafter"/>
</dbReference>
<evidence type="ECO:0000313" key="13">
    <source>
        <dbReference type="EMBL" id="SLM38257.1"/>
    </source>
</evidence>
<dbReference type="OrthoDB" id="3222at2759"/>
<evidence type="ECO:0000256" key="10">
    <source>
        <dbReference type="SAM" id="MobiDB-lite"/>
    </source>
</evidence>
<gene>
    <name evidence="12" type="ORF">FRX48_04186</name>
</gene>
<accession>A0A1W5D562</accession>
<evidence type="ECO:0000256" key="9">
    <source>
        <dbReference type="RuleBase" id="RU000477"/>
    </source>
</evidence>
<dbReference type="EMBL" id="VXIT01000006">
    <property type="protein sequence ID" value="KAA6412036.1"/>
    <property type="molecule type" value="Genomic_DNA"/>
</dbReference>
<keyword evidence="7 11" id="KW-0472">Membrane</keyword>
<dbReference type="EMBL" id="FWEW01002346">
    <property type="protein sequence ID" value="SLM38257.1"/>
    <property type="molecule type" value="Genomic_DNA"/>
</dbReference>
<evidence type="ECO:0000313" key="12">
    <source>
        <dbReference type="EMBL" id="KAA6412036.1"/>
    </source>
</evidence>
<dbReference type="PANTHER" id="PTHR19139:SF199">
    <property type="entry name" value="MIP17260P"/>
    <property type="match status" value="1"/>
</dbReference>
<keyword evidence="6 11" id="KW-1133">Transmembrane helix</keyword>
<evidence type="ECO:0000313" key="15">
    <source>
        <dbReference type="Proteomes" id="UP000324767"/>
    </source>
</evidence>
<dbReference type="AlphaFoldDB" id="A0A1W5D562"/>
<evidence type="ECO:0000256" key="7">
    <source>
        <dbReference type="ARBA" id="ARBA00023136"/>
    </source>
</evidence>
<keyword evidence="14" id="KW-1185">Reference proteome</keyword>
<proteinExistence type="inferred from homology"/>
<dbReference type="InterPro" id="IPR000425">
    <property type="entry name" value="MIP"/>
</dbReference>
<sequence length="274" mass="29224">MQFKFGGKRREDNPQPFEGAESGGMNRAMKGHFVAMTGEFVGTVLFLWFAFGATQLANTLSPPATGGVARVFYISTAFGFSLAVSAWSFYRVSGGLFNPAVTLGMCLAGALPWVRGALLFLPQMLGGMVAAGLVKCMFPGPMAVATTLGGGTSKAQGVFIEMFCTALLVFTVLMLAAEKWKATFIAPVGIGLALFVAELTAVYYTGGSLNPTRSFGPCVANRNFPGYHWIYWLGPALGAALAAGYYRFAKALDYEEANPGQDKSSQSYEDGRNR</sequence>
<keyword evidence="4 9" id="KW-0812">Transmembrane</keyword>
<dbReference type="SUPFAM" id="SSF81338">
    <property type="entry name" value="Aquaporin-like"/>
    <property type="match status" value="1"/>
</dbReference>
<feature type="transmembrane region" description="Helical" evidence="11">
    <location>
        <begin position="226"/>
        <end position="246"/>
    </location>
</feature>
<comment type="catalytic activity">
    <reaction evidence="8">
        <text>H2O(in) = H2O(out)</text>
        <dbReference type="Rhea" id="RHEA:29667"/>
        <dbReference type="ChEBI" id="CHEBI:15377"/>
    </reaction>
</comment>
<feature type="transmembrane region" description="Helical" evidence="11">
    <location>
        <begin position="33"/>
        <end position="51"/>
    </location>
</feature>
<keyword evidence="3 9" id="KW-0813">Transport</keyword>